<sequence length="322" mass="36559">MMKKLSIVVPVFNEQENIHEFYRRVTEVMAPLSYDYELLFIDDGSRDQSAVMIRELADKDPHVEGYLFSRNYGHQLALTCGLEHAKGDAVISMDGDLQHPPEMIPELLSLWEAGYEIVQTVRKATEDATFFKNITSSLYYKLINTMSEVRITPGGSDFRLMDRKAVDALNSYHERARFIRGMVNNLGFRTTTLPFVAPPRFAGHSKFSLRKMLRFALDGITGFSRVPLRLAFYAGLIFGIGSLLLLLHVLYAWIMDEAVPGWTTLAAAEFFLGGVELMGIGIVGEYVGRIFEEVKHRPLYIVREHIKHENKAVDAIAHIIKK</sequence>
<keyword evidence="5 9" id="KW-0812">Transmembrane</keyword>
<gene>
    <name evidence="11" type="ORF">KHX13_09820</name>
</gene>
<dbReference type="CDD" id="cd04187">
    <property type="entry name" value="DPM1_like_bac"/>
    <property type="match status" value="1"/>
</dbReference>
<evidence type="ECO:0000256" key="7">
    <source>
        <dbReference type="ARBA" id="ARBA00023136"/>
    </source>
</evidence>
<keyword evidence="7 9" id="KW-0472">Membrane</keyword>
<evidence type="ECO:0000256" key="8">
    <source>
        <dbReference type="ARBA" id="ARBA00038152"/>
    </source>
</evidence>
<proteinExistence type="inferred from homology"/>
<dbReference type="GO" id="GO:0016757">
    <property type="term" value="F:glycosyltransferase activity"/>
    <property type="evidence" value="ECO:0007669"/>
    <property type="project" value="UniProtKB-KW"/>
</dbReference>
<dbReference type="PANTHER" id="PTHR48090">
    <property type="entry name" value="UNDECAPRENYL-PHOSPHATE 4-DEOXY-4-FORMAMIDO-L-ARABINOSE TRANSFERASE-RELATED"/>
    <property type="match status" value="1"/>
</dbReference>
<dbReference type="SUPFAM" id="SSF53448">
    <property type="entry name" value="Nucleotide-diphospho-sugar transferases"/>
    <property type="match status" value="1"/>
</dbReference>
<keyword evidence="6 9" id="KW-1133">Transmembrane helix</keyword>
<keyword evidence="3" id="KW-0328">Glycosyltransferase</keyword>
<accession>A0A943EF93</accession>
<feature type="transmembrane region" description="Helical" evidence="9">
    <location>
        <begin position="266"/>
        <end position="287"/>
    </location>
</feature>
<dbReference type="Proteomes" id="UP000754226">
    <property type="component" value="Unassembled WGS sequence"/>
</dbReference>
<dbReference type="Pfam" id="PF00535">
    <property type="entry name" value="Glycos_transf_2"/>
    <property type="match status" value="1"/>
</dbReference>
<organism evidence="11 12">
    <name type="scientific">Acidaminococcus intestini</name>
    <dbReference type="NCBI Taxonomy" id="187327"/>
    <lineage>
        <taxon>Bacteria</taxon>
        <taxon>Bacillati</taxon>
        <taxon>Bacillota</taxon>
        <taxon>Negativicutes</taxon>
        <taxon>Acidaminococcales</taxon>
        <taxon>Acidaminococcaceae</taxon>
        <taxon>Acidaminococcus</taxon>
    </lineage>
</organism>
<evidence type="ECO:0000313" key="11">
    <source>
        <dbReference type="EMBL" id="MBS5520586.1"/>
    </source>
</evidence>
<comment type="similarity">
    <text evidence="8">Belongs to the glycosyltransferase 2 family. GtrB subfamily.</text>
</comment>
<evidence type="ECO:0000256" key="5">
    <source>
        <dbReference type="ARBA" id="ARBA00022692"/>
    </source>
</evidence>
<feature type="transmembrane region" description="Helical" evidence="9">
    <location>
        <begin position="230"/>
        <end position="254"/>
    </location>
</feature>
<dbReference type="InterPro" id="IPR001173">
    <property type="entry name" value="Glyco_trans_2-like"/>
</dbReference>
<dbReference type="InterPro" id="IPR050256">
    <property type="entry name" value="Glycosyltransferase_2"/>
</dbReference>
<evidence type="ECO:0000256" key="1">
    <source>
        <dbReference type="ARBA" id="ARBA00004651"/>
    </source>
</evidence>
<protein>
    <submittedName>
        <fullName evidence="11">Glycosyltransferase family 2 protein</fullName>
    </submittedName>
</protein>
<comment type="subcellular location">
    <subcellularLocation>
        <location evidence="1">Cell membrane</location>
        <topology evidence="1">Multi-pass membrane protein</topology>
    </subcellularLocation>
</comment>
<feature type="domain" description="Glycosyltransferase 2-like" evidence="10">
    <location>
        <begin position="6"/>
        <end position="167"/>
    </location>
</feature>
<dbReference type="InterPro" id="IPR029044">
    <property type="entry name" value="Nucleotide-diphossugar_trans"/>
</dbReference>
<evidence type="ECO:0000256" key="2">
    <source>
        <dbReference type="ARBA" id="ARBA00022475"/>
    </source>
</evidence>
<evidence type="ECO:0000256" key="4">
    <source>
        <dbReference type="ARBA" id="ARBA00022679"/>
    </source>
</evidence>
<dbReference type="PANTHER" id="PTHR48090:SF1">
    <property type="entry name" value="PROPHAGE BACTOPRENOL GLUCOSYL TRANSFERASE HOMOLOG"/>
    <property type="match status" value="1"/>
</dbReference>
<dbReference type="AlphaFoldDB" id="A0A943EF93"/>
<dbReference type="EMBL" id="JAGZCZ010000015">
    <property type="protein sequence ID" value="MBS5520586.1"/>
    <property type="molecule type" value="Genomic_DNA"/>
</dbReference>
<evidence type="ECO:0000256" key="6">
    <source>
        <dbReference type="ARBA" id="ARBA00022989"/>
    </source>
</evidence>
<reference evidence="11" key="1">
    <citation type="submission" date="2021-02" db="EMBL/GenBank/DDBJ databases">
        <title>Infant gut strain persistence is associated with maternal origin, phylogeny, and functional potential including surface adhesion and iron acquisition.</title>
        <authorList>
            <person name="Lou Y.C."/>
        </authorList>
    </citation>
    <scope>NUCLEOTIDE SEQUENCE</scope>
    <source>
        <strain evidence="11">L3_106_000M1_dasL3_106_000M1_concoct_15</strain>
    </source>
</reference>
<evidence type="ECO:0000256" key="9">
    <source>
        <dbReference type="SAM" id="Phobius"/>
    </source>
</evidence>
<dbReference type="Gene3D" id="3.90.550.10">
    <property type="entry name" value="Spore Coat Polysaccharide Biosynthesis Protein SpsA, Chain A"/>
    <property type="match status" value="1"/>
</dbReference>
<evidence type="ECO:0000256" key="3">
    <source>
        <dbReference type="ARBA" id="ARBA00022676"/>
    </source>
</evidence>
<name>A0A943EF93_9FIRM</name>
<evidence type="ECO:0000259" key="10">
    <source>
        <dbReference type="Pfam" id="PF00535"/>
    </source>
</evidence>
<comment type="caution">
    <text evidence="11">The sequence shown here is derived from an EMBL/GenBank/DDBJ whole genome shotgun (WGS) entry which is preliminary data.</text>
</comment>
<keyword evidence="4" id="KW-0808">Transferase</keyword>
<evidence type="ECO:0000313" key="12">
    <source>
        <dbReference type="Proteomes" id="UP000754226"/>
    </source>
</evidence>
<keyword evidence="2" id="KW-1003">Cell membrane</keyword>
<dbReference type="GO" id="GO:0005886">
    <property type="term" value="C:plasma membrane"/>
    <property type="evidence" value="ECO:0007669"/>
    <property type="project" value="UniProtKB-SubCell"/>
</dbReference>
<dbReference type="FunFam" id="3.90.550.10:FF:000079">
    <property type="entry name" value="Probable glycosyl transferase"/>
    <property type="match status" value="1"/>
</dbReference>